<dbReference type="Proteomes" id="UP000293781">
    <property type="component" value="Unassembled WGS sequence"/>
</dbReference>
<dbReference type="AlphaFoldDB" id="A0A4Q7UJ63"/>
<sequence>MTKLINRVGDAMLSKVLGREVAGACVPEHGQSCCAVSNGYCSGGSYFRYYRRSTLSCTGVCSVTTSSPICYTKKVGAC</sequence>
<dbReference type="RefSeq" id="WP_130402191.1">
    <property type="nucleotide sequence ID" value="NZ_JBEZZO010000018.1"/>
</dbReference>
<reference evidence="1 2" key="1">
    <citation type="submission" date="2019-02" db="EMBL/GenBank/DDBJ databases">
        <title>Sequencing the genomes of 1000 actinobacteria strains.</title>
        <authorList>
            <person name="Klenk H.-P."/>
        </authorList>
    </citation>
    <scope>NUCLEOTIDE SEQUENCE [LARGE SCALE GENOMIC DNA]</scope>
    <source>
        <strain evidence="1 2">DSM 45888</strain>
    </source>
</reference>
<organism evidence="1 2">
    <name type="scientific">Micromonospora violae</name>
    <dbReference type="NCBI Taxonomy" id="1278207"/>
    <lineage>
        <taxon>Bacteria</taxon>
        <taxon>Bacillati</taxon>
        <taxon>Actinomycetota</taxon>
        <taxon>Actinomycetes</taxon>
        <taxon>Micromonosporales</taxon>
        <taxon>Micromonosporaceae</taxon>
        <taxon>Micromonospora</taxon>
    </lineage>
</organism>
<accession>A0A4Q7UJ63</accession>
<proteinExistence type="predicted"/>
<keyword evidence="2" id="KW-1185">Reference proteome</keyword>
<dbReference type="EMBL" id="SHKK01000001">
    <property type="protein sequence ID" value="RZT79629.1"/>
    <property type="molecule type" value="Genomic_DNA"/>
</dbReference>
<evidence type="ECO:0000313" key="2">
    <source>
        <dbReference type="Proteomes" id="UP000293781"/>
    </source>
</evidence>
<evidence type="ECO:0000313" key="1">
    <source>
        <dbReference type="EMBL" id="RZT79629.1"/>
    </source>
</evidence>
<protein>
    <submittedName>
        <fullName evidence="1">Uncharacterized protein</fullName>
    </submittedName>
</protein>
<comment type="caution">
    <text evidence="1">The sequence shown here is derived from an EMBL/GenBank/DDBJ whole genome shotgun (WGS) entry which is preliminary data.</text>
</comment>
<dbReference type="OrthoDB" id="3402080at2"/>
<name>A0A4Q7UJ63_9ACTN</name>
<gene>
    <name evidence="1" type="ORF">EV382_2848</name>
</gene>